<reference evidence="1" key="1">
    <citation type="submission" date="2020-09" db="EMBL/GenBank/DDBJ databases">
        <title>A novel bacterium of genus Neiella, isolated from South China Sea.</title>
        <authorList>
            <person name="Huang H."/>
            <person name="Mo K."/>
            <person name="Hu Y."/>
        </authorList>
    </citation>
    <scope>NUCLEOTIDE SEQUENCE</scope>
    <source>
        <strain evidence="1">HB171785</strain>
    </source>
</reference>
<dbReference type="RefSeq" id="WP_191144636.1">
    <property type="nucleotide sequence ID" value="NZ_JACXAF010000009.1"/>
</dbReference>
<proteinExistence type="predicted"/>
<evidence type="ECO:0000313" key="2">
    <source>
        <dbReference type="Proteomes" id="UP000638014"/>
    </source>
</evidence>
<dbReference type="EMBL" id="JACXAF010000009">
    <property type="protein sequence ID" value="MBD1389530.1"/>
    <property type="molecule type" value="Genomic_DNA"/>
</dbReference>
<gene>
    <name evidence="1" type="ORF">IC617_08825</name>
</gene>
<name>A0A8J6R2U9_9GAMM</name>
<organism evidence="1 2">
    <name type="scientific">Neiella litorisoli</name>
    <dbReference type="NCBI Taxonomy" id="2771431"/>
    <lineage>
        <taxon>Bacteria</taxon>
        <taxon>Pseudomonadati</taxon>
        <taxon>Pseudomonadota</taxon>
        <taxon>Gammaproteobacteria</taxon>
        <taxon>Alteromonadales</taxon>
        <taxon>Echinimonadaceae</taxon>
        <taxon>Neiella</taxon>
    </lineage>
</organism>
<evidence type="ECO:0000313" key="1">
    <source>
        <dbReference type="EMBL" id="MBD1389530.1"/>
    </source>
</evidence>
<dbReference type="AlphaFoldDB" id="A0A8J6R2U9"/>
<protein>
    <submittedName>
        <fullName evidence="1">Uncharacterized protein</fullName>
    </submittedName>
</protein>
<sequence>MFRALMTLSLLLFLISPFVLGDNSRHSSIEQERLKLEAIITCIHVGEVMSDYWVRDQLELQRWNYSSQYVPQAMADKLLDGYEERIEHLKLNDEVGYYERLVSSRTENLCEPMIIRPSFADNENGKTLITWLDKHKDGSGLMVGSYWADFESGEELQEVFFWECNFVGERDTYECFEIEDGPKYKVSKESIEQVQFENNLLFGNRAHSKNRELLALFASWR</sequence>
<dbReference type="Proteomes" id="UP000638014">
    <property type="component" value="Unassembled WGS sequence"/>
</dbReference>
<accession>A0A8J6R2U9</accession>
<comment type="caution">
    <text evidence="1">The sequence shown here is derived from an EMBL/GenBank/DDBJ whole genome shotgun (WGS) entry which is preliminary data.</text>
</comment>
<keyword evidence="2" id="KW-1185">Reference proteome</keyword>